<keyword evidence="2" id="KW-0378">Hydrolase</keyword>
<dbReference type="KEGG" id="vg:80456984"/>
<evidence type="ECO:0000313" key="3">
    <source>
        <dbReference type="Proteomes" id="UP000595249"/>
    </source>
</evidence>
<keyword evidence="2" id="KW-0269">Exonuclease</keyword>
<dbReference type="SUPFAM" id="SSF53098">
    <property type="entry name" value="Ribonuclease H-like"/>
    <property type="match status" value="1"/>
</dbReference>
<dbReference type="Pfam" id="PF10108">
    <property type="entry name" value="DNA_pol_B_exo2"/>
    <property type="match status" value="1"/>
</dbReference>
<reference evidence="2 3" key="1">
    <citation type="submission" date="2020-09" db="EMBL/GenBank/DDBJ databases">
        <authorList>
            <person name="Marshall N."/>
            <person name="Wilson M.E."/>
            <person name="Walker J.K."/>
            <person name="Johnson L."/>
            <person name="Sharma R."/>
            <person name="Carr E."/>
            <person name="Grose J.H."/>
        </authorList>
    </citation>
    <scope>NUCLEOTIDE SEQUENCE [LARGE SCALE GENOMIC DNA]</scope>
</reference>
<evidence type="ECO:0000313" key="2">
    <source>
        <dbReference type="EMBL" id="QPX74997.1"/>
    </source>
</evidence>
<dbReference type="GO" id="GO:0004527">
    <property type="term" value="F:exonuclease activity"/>
    <property type="evidence" value="ECO:0007669"/>
    <property type="project" value="UniProtKB-KW"/>
</dbReference>
<feature type="domain" description="Predicted 3'-5' exonuclease PolB-like" evidence="1">
    <location>
        <begin position="129"/>
        <end position="291"/>
    </location>
</feature>
<dbReference type="InterPro" id="IPR036397">
    <property type="entry name" value="RNaseH_sf"/>
</dbReference>
<sequence>MYHSNVDTLNEINYNPIADKQQESKMRNNNFVDVAFDAETIRSQDQDFINDLKYKAAGVKVDPGSKTKDDLISDILKLQDNPLEAAQLKGMKVDGLKEIWINGYKDIFVANEFEKLHAKTSFSAADGGEIVSMACKVINSGQKTIIKYRAMNSDVSEFEILKQFFDYFDKLQDWASSEGGKVVRFVGANIYGFDFKFLAQRAMILGVPFPKFALMSSEYDTIRYFDVLRAFNLGDRKSELVSLSRLCRILGVESPKVDDQGEIHGGMVWDIWSTGGEEGAARIAAYNGRDVDVLEPIFNKVRQVMGRQ</sequence>
<dbReference type="InterPro" id="IPR012337">
    <property type="entry name" value="RNaseH-like_sf"/>
</dbReference>
<dbReference type="GeneID" id="80456984"/>
<accession>A0A7T3N9R2</accession>
<dbReference type="InterPro" id="IPR019288">
    <property type="entry name" value="3'-5'_exonuclease_PolB-like"/>
</dbReference>
<keyword evidence="2" id="KW-0540">Nuclease</keyword>
<dbReference type="Gene3D" id="3.30.420.10">
    <property type="entry name" value="Ribonuclease H-like superfamily/Ribonuclease H"/>
    <property type="match status" value="1"/>
</dbReference>
<dbReference type="GO" id="GO:0003676">
    <property type="term" value="F:nucleic acid binding"/>
    <property type="evidence" value="ECO:0007669"/>
    <property type="project" value="InterPro"/>
</dbReference>
<dbReference type="EMBL" id="MW021761">
    <property type="protein sequence ID" value="QPX74997.1"/>
    <property type="molecule type" value="Genomic_DNA"/>
</dbReference>
<name>A0A7T3N9R2_9CAUD</name>
<dbReference type="RefSeq" id="YP_010774083.1">
    <property type="nucleotide sequence ID" value="NC_074751.1"/>
</dbReference>
<evidence type="ECO:0000259" key="1">
    <source>
        <dbReference type="Pfam" id="PF10108"/>
    </source>
</evidence>
<proteinExistence type="predicted"/>
<protein>
    <submittedName>
        <fullName evidence="2">Putative dnaQ-like exonuclease</fullName>
    </submittedName>
</protein>
<keyword evidence="3" id="KW-1185">Reference proteome</keyword>
<dbReference type="Proteomes" id="UP000595249">
    <property type="component" value="Segment"/>
</dbReference>
<organism evidence="2 3">
    <name type="scientific">Serratia phage vB_SmaS_Rovert</name>
    <dbReference type="NCBI Taxonomy" id="2777363"/>
    <lineage>
        <taxon>Viruses</taxon>
        <taxon>Duplodnaviria</taxon>
        <taxon>Heunggongvirae</taxon>
        <taxon>Uroviricota</taxon>
        <taxon>Caudoviricetes</taxon>
        <taxon>Rovertvirus</taxon>
        <taxon>Rovertvirus rovert</taxon>
    </lineage>
</organism>